<dbReference type="Proteomes" id="UP000499080">
    <property type="component" value="Unassembled WGS sequence"/>
</dbReference>
<dbReference type="InterPro" id="IPR052709">
    <property type="entry name" value="Transposase-MT_Hybrid"/>
</dbReference>
<dbReference type="PANTHER" id="PTHR46060:SF1">
    <property type="entry name" value="MARINER MOS1 TRANSPOSASE-LIKE PROTEIN"/>
    <property type="match status" value="1"/>
</dbReference>
<protein>
    <recommendedName>
        <fullName evidence="4">Histone-lysine N-methyltransferase SETMAR</fullName>
    </recommendedName>
</protein>
<name>A0A4Y1ZVK2_ARAVE</name>
<evidence type="ECO:0000313" key="1">
    <source>
        <dbReference type="EMBL" id="GBL69010.1"/>
    </source>
</evidence>
<dbReference type="PANTHER" id="PTHR46060">
    <property type="entry name" value="MARINER MOS1 TRANSPOSASE-LIKE PROTEIN"/>
    <property type="match status" value="1"/>
</dbReference>
<evidence type="ECO:0000313" key="3">
    <source>
        <dbReference type="Proteomes" id="UP000499080"/>
    </source>
</evidence>
<gene>
    <name evidence="1" type="ORF">AVEN_156769_1</name>
    <name evidence="2" type="ORF">AVEN_162540_1</name>
</gene>
<organism evidence="1 3">
    <name type="scientific">Araneus ventricosus</name>
    <name type="common">Orbweaver spider</name>
    <name type="synonym">Epeira ventricosa</name>
    <dbReference type="NCBI Taxonomy" id="182803"/>
    <lineage>
        <taxon>Eukaryota</taxon>
        <taxon>Metazoa</taxon>
        <taxon>Ecdysozoa</taxon>
        <taxon>Arthropoda</taxon>
        <taxon>Chelicerata</taxon>
        <taxon>Arachnida</taxon>
        <taxon>Araneae</taxon>
        <taxon>Araneomorphae</taxon>
        <taxon>Entelegynae</taxon>
        <taxon>Araneoidea</taxon>
        <taxon>Araneidae</taxon>
        <taxon>Araneus</taxon>
    </lineage>
</organism>
<evidence type="ECO:0000313" key="2">
    <source>
        <dbReference type="EMBL" id="GBL69015.1"/>
    </source>
</evidence>
<dbReference type="OrthoDB" id="6462041at2759"/>
<proteinExistence type="predicted"/>
<comment type="caution">
    <text evidence="1">The sequence shown here is derived from an EMBL/GenBank/DDBJ whole genome shotgun (WGS) entry which is preliminary data.</text>
</comment>
<dbReference type="InterPro" id="IPR036397">
    <property type="entry name" value="RNaseH_sf"/>
</dbReference>
<feature type="non-terminal residue" evidence="1">
    <location>
        <position position="1"/>
    </location>
</feature>
<evidence type="ECO:0008006" key="4">
    <source>
        <dbReference type="Google" id="ProtNLM"/>
    </source>
</evidence>
<dbReference type="EMBL" id="BGPR01078155">
    <property type="protein sequence ID" value="GBL69010.1"/>
    <property type="molecule type" value="Genomic_DNA"/>
</dbReference>
<keyword evidence="3" id="KW-1185">Reference proteome</keyword>
<accession>A0A4Y1ZVK2</accession>
<sequence length="76" mass="8753">AINVASYCVTLTKLKSVIRCKRPGLLNRGAEFLEDNARPHTERDKKVHILHLRWRRLGHPAYSPDLAPSDFHLCLH</sequence>
<dbReference type="Gene3D" id="3.30.420.10">
    <property type="entry name" value="Ribonuclease H-like superfamily/Ribonuclease H"/>
    <property type="match status" value="1"/>
</dbReference>
<dbReference type="EMBL" id="BGPR01078156">
    <property type="protein sequence ID" value="GBL69015.1"/>
    <property type="molecule type" value="Genomic_DNA"/>
</dbReference>
<dbReference type="AlphaFoldDB" id="A0A4Y1ZVK2"/>
<dbReference type="GO" id="GO:0003676">
    <property type="term" value="F:nucleic acid binding"/>
    <property type="evidence" value="ECO:0007669"/>
    <property type="project" value="InterPro"/>
</dbReference>
<reference evidence="1 3" key="1">
    <citation type="journal article" date="2019" name="Sci. Rep.">
        <title>Orb-weaving spider Araneus ventricosus genome elucidates the spidroin gene catalogue.</title>
        <authorList>
            <person name="Kono N."/>
            <person name="Nakamura H."/>
            <person name="Ohtoshi R."/>
            <person name="Moran D.A.P."/>
            <person name="Shinohara A."/>
            <person name="Yoshida Y."/>
            <person name="Fujiwara M."/>
            <person name="Mori M."/>
            <person name="Tomita M."/>
            <person name="Arakawa K."/>
        </authorList>
    </citation>
    <scope>NUCLEOTIDE SEQUENCE [LARGE SCALE GENOMIC DNA]</scope>
</reference>